<organism evidence="1 2">
    <name type="scientific">Candidatus Sulfotelmatobacter kueseliae</name>
    <dbReference type="NCBI Taxonomy" id="2042962"/>
    <lineage>
        <taxon>Bacteria</taxon>
        <taxon>Pseudomonadati</taxon>
        <taxon>Acidobacteriota</taxon>
        <taxon>Terriglobia</taxon>
        <taxon>Terriglobales</taxon>
        <taxon>Candidatus Korobacteraceae</taxon>
        <taxon>Candidatus Sulfotelmatobacter</taxon>
    </lineage>
</organism>
<reference evidence="2" key="1">
    <citation type="submission" date="2018-02" db="EMBL/GenBank/DDBJ databases">
        <authorList>
            <person name="Hausmann B."/>
        </authorList>
    </citation>
    <scope>NUCLEOTIDE SEQUENCE [LARGE SCALE GENOMIC DNA]</scope>
    <source>
        <strain evidence="2">Peat soil MAG SbA1</strain>
    </source>
</reference>
<evidence type="ECO:0008006" key="3">
    <source>
        <dbReference type="Google" id="ProtNLM"/>
    </source>
</evidence>
<dbReference type="Proteomes" id="UP000238701">
    <property type="component" value="Unassembled WGS sequence"/>
</dbReference>
<dbReference type="EMBL" id="OMOD01000079">
    <property type="protein sequence ID" value="SPF36930.1"/>
    <property type="molecule type" value="Genomic_DNA"/>
</dbReference>
<dbReference type="OrthoDB" id="9429739at2"/>
<name>A0A2U3KBM8_9BACT</name>
<sequence>MSSRTAHSFGGMRRYIQLSQTRTFIFVEGRDLDPDVYGRICGPQCCALGRSYEIVVADRINGVGGGKGMLTRFFEYLRDNDSLVDRSQVDAKLAMFYLDKDVDDIFKTLRVSDHVVYTVFYCIENHLFAEGDLVSSLATAGSIDVGVIRARVANSVLWRNTAAACWREWIALCILARKLSLPYPASYAMPSSVNTPVDSATDAAGLAACATEMEARSGLASVDFQRKLTAVYRLVDSMYRRAEHDLLFKGKWYVLFVLRELELTYPLFNRQGAQDRLLGSLIATIDFNAPWVQHFREPLRRALAQL</sequence>
<evidence type="ECO:0000313" key="1">
    <source>
        <dbReference type="EMBL" id="SPF36930.1"/>
    </source>
</evidence>
<proteinExistence type="predicted"/>
<protein>
    <recommendedName>
        <fullName evidence="3">DUF4435 domain-containing protein</fullName>
    </recommendedName>
</protein>
<accession>A0A2U3KBM8</accession>
<evidence type="ECO:0000313" key="2">
    <source>
        <dbReference type="Proteomes" id="UP000238701"/>
    </source>
</evidence>
<gene>
    <name evidence="1" type="ORF">SBA1_170054</name>
</gene>
<dbReference type="AlphaFoldDB" id="A0A2U3KBM8"/>